<dbReference type="Pfam" id="PF01510">
    <property type="entry name" value="Amidase_2"/>
    <property type="match status" value="1"/>
</dbReference>
<gene>
    <name evidence="2" type="ORF">LCGC14_0444910</name>
</gene>
<reference evidence="2" key="1">
    <citation type="journal article" date="2015" name="Nature">
        <title>Complex archaea that bridge the gap between prokaryotes and eukaryotes.</title>
        <authorList>
            <person name="Spang A."/>
            <person name="Saw J.H."/>
            <person name="Jorgensen S.L."/>
            <person name="Zaremba-Niedzwiedzka K."/>
            <person name="Martijn J."/>
            <person name="Lind A.E."/>
            <person name="van Eijk R."/>
            <person name="Schleper C."/>
            <person name="Guy L."/>
            <person name="Ettema T.J."/>
        </authorList>
    </citation>
    <scope>NUCLEOTIDE SEQUENCE</scope>
</reference>
<dbReference type="GO" id="GO:0008745">
    <property type="term" value="F:N-acetylmuramoyl-L-alanine amidase activity"/>
    <property type="evidence" value="ECO:0007669"/>
    <property type="project" value="InterPro"/>
</dbReference>
<dbReference type="InterPro" id="IPR002502">
    <property type="entry name" value="Amidase_domain"/>
</dbReference>
<dbReference type="InterPro" id="IPR036505">
    <property type="entry name" value="Amidase/PGRP_sf"/>
</dbReference>
<dbReference type="SUPFAM" id="SSF55846">
    <property type="entry name" value="N-acetylmuramoyl-L-alanine amidase-like"/>
    <property type="match status" value="1"/>
</dbReference>
<sequence length="151" mass="16586">MGLTADGWFDWAERYPGPPDKVYSEPNTAQLYVPHSAVGYYAGWLSRLNSQERDAAGRYTAYAAASVHGFIMYDGKVIQHYPITASCWASGNRRANTTGIAFENEGGYDPVDEPLTAGQIASNVRIVRELMKWRGLTKVQRPGGPVVSVSL</sequence>
<name>A0A0F9SQ28_9ZZZZ</name>
<evidence type="ECO:0000313" key="2">
    <source>
        <dbReference type="EMBL" id="KKN69019.1"/>
    </source>
</evidence>
<comment type="caution">
    <text evidence="2">The sequence shown here is derived from an EMBL/GenBank/DDBJ whole genome shotgun (WGS) entry which is preliminary data.</text>
</comment>
<proteinExistence type="predicted"/>
<dbReference type="AlphaFoldDB" id="A0A0F9SQ28"/>
<dbReference type="GO" id="GO:0009253">
    <property type="term" value="P:peptidoglycan catabolic process"/>
    <property type="evidence" value="ECO:0007669"/>
    <property type="project" value="InterPro"/>
</dbReference>
<accession>A0A0F9SQ28</accession>
<evidence type="ECO:0000259" key="1">
    <source>
        <dbReference type="Pfam" id="PF01510"/>
    </source>
</evidence>
<dbReference type="Gene3D" id="3.40.80.10">
    <property type="entry name" value="Peptidoglycan recognition protein-like"/>
    <property type="match status" value="1"/>
</dbReference>
<protein>
    <recommendedName>
        <fullName evidence="1">N-acetylmuramoyl-L-alanine amidase domain-containing protein</fullName>
    </recommendedName>
</protein>
<organism evidence="2">
    <name type="scientific">marine sediment metagenome</name>
    <dbReference type="NCBI Taxonomy" id="412755"/>
    <lineage>
        <taxon>unclassified sequences</taxon>
        <taxon>metagenomes</taxon>
        <taxon>ecological metagenomes</taxon>
    </lineage>
</organism>
<feature type="domain" description="N-acetylmuramoyl-L-alanine amidase" evidence="1">
    <location>
        <begin position="31"/>
        <end position="138"/>
    </location>
</feature>
<dbReference type="EMBL" id="LAZR01000434">
    <property type="protein sequence ID" value="KKN69019.1"/>
    <property type="molecule type" value="Genomic_DNA"/>
</dbReference>